<feature type="region of interest" description="Disordered" evidence="1">
    <location>
        <begin position="31"/>
        <end position="135"/>
    </location>
</feature>
<dbReference type="EMBL" id="CP021106">
    <property type="protein sequence ID" value="ARO86631.1"/>
    <property type="molecule type" value="Genomic_DNA"/>
</dbReference>
<protein>
    <submittedName>
        <fullName evidence="2">Uncharacterized protein</fullName>
    </submittedName>
</protein>
<accession>A0A1W6SLF4</accession>
<evidence type="ECO:0000313" key="2">
    <source>
        <dbReference type="EMBL" id="ARO86631.1"/>
    </source>
</evidence>
<proteinExistence type="predicted"/>
<feature type="compositionally biased region" description="Basic and acidic residues" evidence="1">
    <location>
        <begin position="47"/>
        <end position="59"/>
    </location>
</feature>
<name>A0A1W6SLF4_9PROT</name>
<dbReference type="KEGG" id="nlc:EBAPG3_001900"/>
<dbReference type="Proteomes" id="UP000012179">
    <property type="component" value="Chromosome"/>
</dbReference>
<keyword evidence="3" id="KW-1185">Reference proteome</keyword>
<feature type="compositionally biased region" description="Basic residues" evidence="1">
    <location>
        <begin position="125"/>
        <end position="135"/>
    </location>
</feature>
<feature type="compositionally biased region" description="Polar residues" evidence="1">
    <location>
        <begin position="60"/>
        <end position="74"/>
    </location>
</feature>
<feature type="compositionally biased region" description="Basic and acidic residues" evidence="1">
    <location>
        <begin position="76"/>
        <end position="98"/>
    </location>
</feature>
<dbReference type="RefSeq" id="WP_004175371.1">
    <property type="nucleotide sequence ID" value="NZ_CP021106.3"/>
</dbReference>
<reference evidence="2 3" key="1">
    <citation type="journal article" date="2015" name="Int. J. Syst. Evol. Microbiol.">
        <title>Nitrosospira lacus sp. nov., a psychrotolerant, ammonia-oxidizing bacterium from sandy lake sediment.</title>
        <authorList>
            <person name="Urakawa H."/>
            <person name="Garcia J.C."/>
            <person name="Nielsen J.L."/>
            <person name="Le V.Q."/>
            <person name="Kozlowski J.A."/>
            <person name="Stein L.Y."/>
            <person name="Lim C.K."/>
            <person name="Pommerening-Roser A."/>
            <person name="Martens-Habbena W."/>
            <person name="Stahl D.A."/>
            <person name="Klotz M.G."/>
        </authorList>
    </citation>
    <scope>NUCLEOTIDE SEQUENCE [LARGE SCALE GENOMIC DNA]</scope>
    <source>
        <strain evidence="2 3">APG3</strain>
    </source>
</reference>
<dbReference type="AlphaFoldDB" id="A0A1W6SLF4"/>
<feature type="compositionally biased region" description="Basic and acidic residues" evidence="1">
    <location>
        <begin position="105"/>
        <end position="124"/>
    </location>
</feature>
<organism evidence="2 3">
    <name type="scientific">Nitrosospira lacus</name>
    <dbReference type="NCBI Taxonomy" id="1288494"/>
    <lineage>
        <taxon>Bacteria</taxon>
        <taxon>Pseudomonadati</taxon>
        <taxon>Pseudomonadota</taxon>
        <taxon>Betaproteobacteria</taxon>
        <taxon>Nitrosomonadales</taxon>
        <taxon>Nitrosomonadaceae</taxon>
        <taxon>Nitrosospira</taxon>
    </lineage>
</organism>
<sequence length="135" mass="13949">MLHNCKKEMDMRKVSLVVLLAGIALGYGSPVLAQQGTGAQQDGVGGDGKRGGKAFEHRSQQGSENSNAQWSTGATKGKDRADLRNQDDDGRGHGKDHGGAGGKAYGHDKEHGGKAGGHDKEHGGKARGHGKGKAD</sequence>
<gene>
    <name evidence="2" type="ORF">EBAPG3_001900</name>
</gene>
<dbReference type="OrthoDB" id="8566486at2"/>
<evidence type="ECO:0000313" key="3">
    <source>
        <dbReference type="Proteomes" id="UP000012179"/>
    </source>
</evidence>
<dbReference type="eggNOG" id="ENOG503167Y">
    <property type="taxonomic scope" value="Bacteria"/>
</dbReference>
<evidence type="ECO:0000256" key="1">
    <source>
        <dbReference type="SAM" id="MobiDB-lite"/>
    </source>
</evidence>